<dbReference type="AlphaFoldDB" id="A0A506U3A3"/>
<dbReference type="Pfam" id="PF00174">
    <property type="entry name" value="Oxidored_molyb"/>
    <property type="match status" value="1"/>
</dbReference>
<dbReference type="Gene3D" id="3.90.420.10">
    <property type="entry name" value="Oxidoreductase, molybdopterin-binding domain"/>
    <property type="match status" value="1"/>
</dbReference>
<dbReference type="PROSITE" id="PS51318">
    <property type="entry name" value="TAT"/>
    <property type="match status" value="1"/>
</dbReference>
<dbReference type="PANTHER" id="PTHR43032">
    <property type="entry name" value="PROTEIN-METHIONINE-SULFOXIDE REDUCTASE"/>
    <property type="match status" value="1"/>
</dbReference>
<dbReference type="EMBL" id="VHLH01000031">
    <property type="protein sequence ID" value="TPW26367.1"/>
    <property type="molecule type" value="Genomic_DNA"/>
</dbReference>
<dbReference type="OrthoDB" id="9795587at2"/>
<dbReference type="InterPro" id="IPR036374">
    <property type="entry name" value="OxRdtase_Mopterin-bd_sf"/>
</dbReference>
<gene>
    <name evidence="2" type="ORF">FJU11_14930</name>
</gene>
<evidence type="ECO:0000313" key="3">
    <source>
        <dbReference type="Proteomes" id="UP000320314"/>
    </source>
</evidence>
<dbReference type="RefSeq" id="WP_141167879.1">
    <property type="nucleotide sequence ID" value="NZ_VHLH01000031.1"/>
</dbReference>
<dbReference type="CDD" id="cd02108">
    <property type="entry name" value="bact_SO_family_Moco"/>
    <property type="match status" value="1"/>
</dbReference>
<reference evidence="2 3" key="1">
    <citation type="submission" date="2019-06" db="EMBL/GenBank/DDBJ databases">
        <authorList>
            <person name="Li M."/>
        </authorList>
    </citation>
    <scope>NUCLEOTIDE SEQUENCE [LARGE SCALE GENOMIC DNA]</scope>
    <source>
        <strain evidence="2 3">BGMRC6574</strain>
    </source>
</reference>
<dbReference type="PANTHER" id="PTHR43032:SF2">
    <property type="entry name" value="BLL0505 PROTEIN"/>
    <property type="match status" value="1"/>
</dbReference>
<organism evidence="2 3">
    <name type="scientific">Pararhizobium mangrovi</name>
    <dbReference type="NCBI Taxonomy" id="2590452"/>
    <lineage>
        <taxon>Bacteria</taxon>
        <taxon>Pseudomonadati</taxon>
        <taxon>Pseudomonadota</taxon>
        <taxon>Alphaproteobacteria</taxon>
        <taxon>Hyphomicrobiales</taxon>
        <taxon>Rhizobiaceae</taxon>
        <taxon>Rhizobium/Agrobacterium group</taxon>
        <taxon>Pararhizobium</taxon>
    </lineage>
</organism>
<dbReference type="InterPro" id="IPR006311">
    <property type="entry name" value="TAT_signal"/>
</dbReference>
<evidence type="ECO:0000259" key="1">
    <source>
        <dbReference type="Pfam" id="PF00174"/>
    </source>
</evidence>
<dbReference type="Proteomes" id="UP000320314">
    <property type="component" value="Unassembled WGS sequence"/>
</dbReference>
<feature type="domain" description="Oxidoreductase molybdopterin-binding" evidence="1">
    <location>
        <begin position="96"/>
        <end position="239"/>
    </location>
</feature>
<dbReference type="InterPro" id="IPR000572">
    <property type="entry name" value="OxRdtase_Mopterin-bd_dom"/>
</dbReference>
<dbReference type="SUPFAM" id="SSF56524">
    <property type="entry name" value="Oxidoreductase molybdopterin-binding domain"/>
    <property type="match status" value="1"/>
</dbReference>
<protein>
    <submittedName>
        <fullName evidence="2">Molybdopterin oxidoreductase</fullName>
    </submittedName>
</protein>
<evidence type="ECO:0000313" key="2">
    <source>
        <dbReference type="EMBL" id="TPW26367.1"/>
    </source>
</evidence>
<proteinExistence type="predicted"/>
<comment type="caution">
    <text evidence="2">The sequence shown here is derived from an EMBL/GenBank/DDBJ whole genome shotgun (WGS) entry which is preliminary data.</text>
</comment>
<sequence length="264" mass="29495">MSDGPSFNRRRFLATAGAGASMLSLGGCDAFDAMLGQNDRVRDVLASANQLTYRAQRLLFGEEALARTYAPSEIRQQMRPNGSTSPNQDDYTKLQKNDFADYRLEIGGLVDKKLSLSLDELRNMPARSQITRHDCVEGWSVIAKWTGVQLSRLLDQAGVKPQARYVLFHCYDSMGATLEGVQYYYETIDLISARHPQTILAYGLNDKTLPVSNGAPLRVRVERQLGYKMAKYIRSIELVSGFANINGGNGGYWEDQGYDWWAGT</sequence>
<accession>A0A506U3A3</accession>
<name>A0A506U3A3_9HYPH</name>
<keyword evidence="3" id="KW-1185">Reference proteome</keyword>